<organism evidence="1 2">
    <name type="scientific">Vibrio ishigakensis</name>
    <dbReference type="NCBI Taxonomy" id="1481914"/>
    <lineage>
        <taxon>Bacteria</taxon>
        <taxon>Pseudomonadati</taxon>
        <taxon>Pseudomonadota</taxon>
        <taxon>Gammaproteobacteria</taxon>
        <taxon>Vibrionales</taxon>
        <taxon>Vibrionaceae</taxon>
        <taxon>Vibrio</taxon>
    </lineage>
</organism>
<sequence>MKKHLSIVLSIFIISACKPHLEQSQLQVVDTHIPSSWYEIPQYYAGVPKYSGAFGTYTYKHIPVAVYKNDKSYQVFSDNLDGNLKIYLRVDNSQPILIHTEYGYIDPHINASLNIDFDDNIWIYISARNNTVKGRIYKGNTKNLHFELVGETDAAYPQLHVSKGGLYELYSKYKFSSSKFIEREIWFRDKNRNYNVVKGGHYQISTLHNGTLYTVYNNHPRGRSDERENLYGIKLTPEGQWHSFEDNKINIPALPDDNRLLLYNSSKSNKLVFLKDIIFDAEGNLRVLFIESDSQDPTIGKRKLMEWTQNGVIEVSSSGHNYNSATYIKGLDDLYLLNVTEGEPNYTGGKLQLRKLSKDHWIIEDSNEDYNFSYVRRVENTTYKAIASVGSSSKNNGGTLVELHIIPKQ</sequence>
<accession>A0A0B8QFC0</accession>
<dbReference type="PROSITE" id="PS51257">
    <property type="entry name" value="PROKAR_LIPOPROTEIN"/>
    <property type="match status" value="1"/>
</dbReference>
<comment type="caution">
    <text evidence="1">The sequence shown here is derived from an EMBL/GenBank/DDBJ whole genome shotgun (WGS) entry which is preliminary data.</text>
</comment>
<dbReference type="EMBL" id="BBSC01000002">
    <property type="protein sequence ID" value="GAM73848.1"/>
    <property type="molecule type" value="Genomic_DNA"/>
</dbReference>
<dbReference type="AlphaFoldDB" id="A0A0B8QFC0"/>
<gene>
    <name evidence="1" type="ORF">JCM19241_5044</name>
</gene>
<protein>
    <submittedName>
        <fullName evidence="1">Uncharacterized protein</fullName>
    </submittedName>
</protein>
<evidence type="ECO:0000313" key="1">
    <source>
        <dbReference type="EMBL" id="GAM73848.1"/>
    </source>
</evidence>
<proteinExistence type="predicted"/>
<reference evidence="1 2" key="2">
    <citation type="submission" date="2015-01" db="EMBL/GenBank/DDBJ databases">
        <authorList>
            <consortium name="NBRP consortium"/>
            <person name="Sawabe T."/>
            <person name="Meirelles P."/>
            <person name="Feng G."/>
            <person name="Sayaka M."/>
            <person name="Hattori M."/>
            <person name="Ohkuma M."/>
        </authorList>
    </citation>
    <scope>NUCLEOTIDE SEQUENCE [LARGE SCALE GENOMIC DNA]</scope>
    <source>
        <strain evidence="2">JCM 19241</strain>
    </source>
</reference>
<reference evidence="1 2" key="1">
    <citation type="submission" date="2015-01" db="EMBL/GenBank/DDBJ databases">
        <title>Vibrio sp. C94 JCM 19241 whole genome shotgun sequence.</title>
        <authorList>
            <person name="Sawabe T."/>
            <person name="Meirelles P."/>
            <person name="Feng G."/>
            <person name="Sayaka M."/>
            <person name="Hattori M."/>
            <person name="Ohkuma M."/>
        </authorList>
    </citation>
    <scope>NUCLEOTIDE SEQUENCE [LARGE SCALE GENOMIC DNA]</scope>
    <source>
        <strain evidence="2">JCM 19241</strain>
    </source>
</reference>
<evidence type="ECO:0000313" key="2">
    <source>
        <dbReference type="Proteomes" id="UP000031666"/>
    </source>
</evidence>
<dbReference type="Proteomes" id="UP000031666">
    <property type="component" value="Unassembled WGS sequence"/>
</dbReference>
<dbReference type="STRING" id="1481914.JCM19241_5044"/>
<name>A0A0B8QFC0_9VIBR</name>